<dbReference type="SUPFAM" id="SSF55781">
    <property type="entry name" value="GAF domain-like"/>
    <property type="match status" value="1"/>
</dbReference>
<name>A0A8J3A7J5_9ACTN</name>
<dbReference type="PANTHER" id="PTHR33121:SF70">
    <property type="entry name" value="SIGNALING PROTEIN YKOW"/>
    <property type="match status" value="1"/>
</dbReference>
<sequence>MWIFTLLLAAVALALTVRYVAPLTLPGDHLQIPFWVFVPIFLVTELLVVHLYFGRSAHALSFSETPLVVGFVFLHPLGLIAARLLGSFAALTLKVRVPPMKLGFNLAVGWLETVVGLLVWHAVVGTADPLGPRGWIAALLAVIAADALSTLAFVVVLSLHEGSLQRETLDGLFVAGLRTAFTNASFGVIVATVIAVDWRGVWALAAVAVTLVLAYRAYDQLKRSHTQMEQVHAFGRAVEACADAEAVVDVLLEHSAHLLRAELVEVRLADGAEGPERRRRREDRVQVSGAPSADGPGLTTPVHLAASDSATADALATAWPGHDEALGVPLRGDDGQIVGELWAVDRLDDVSNFETADLRLLETLANQAAVAFQNRRLVDELRRQGAATLHQARHDDLTDLPNRAHFQERMREALADGGRAAVLLLDLDRFKEVNDTLGHHAGDQLLRQVAERLRACTPDCAVVARFGGDEYAVLAPGHGDEASARVVANQVLGAFEVPFRIDEVSLEVAVSVGLVLAPDHGDQPEVLVQRADVAMYQAKEHRTGVEVYAHERDPYSPRRLAMMNDLRGAIEAAALDVHYQPLVDLLTGGIRGLEALVRWEHPRHGPISPDEFIPLAEQTGLILPLTEAVLRAALQQCRAWHARNARVVMAVNVSARSLLDVDFPDLVERLLHESRMPAEVLTLEITETAMLLDSLRTKEILERLSGMGVKLAIDDFGTGFSSLARLKNLPVDELKIDRSFVSNMMVNADDRAIVQSTIDLGRNLGLLVVAEGVEDEETMRRLATLGCHVGQGYWFSRPLAAADLERWFRHTGAYLAV</sequence>
<keyword evidence="2" id="KW-0812">Transmembrane</keyword>
<dbReference type="InterPro" id="IPR029787">
    <property type="entry name" value="Nucleotide_cyclase"/>
</dbReference>
<evidence type="ECO:0000259" key="3">
    <source>
        <dbReference type="PROSITE" id="PS50883"/>
    </source>
</evidence>
<dbReference type="InterPro" id="IPR029016">
    <property type="entry name" value="GAF-like_dom_sf"/>
</dbReference>
<feature type="transmembrane region" description="Helical" evidence="2">
    <location>
        <begin position="171"/>
        <end position="194"/>
    </location>
</feature>
<feature type="domain" description="EAL" evidence="3">
    <location>
        <begin position="559"/>
        <end position="812"/>
    </location>
</feature>
<feature type="transmembrane region" description="Helical" evidence="2">
    <location>
        <begin position="102"/>
        <end position="123"/>
    </location>
</feature>
<dbReference type="GO" id="GO:0071111">
    <property type="term" value="F:cyclic-guanylate-specific phosphodiesterase activity"/>
    <property type="evidence" value="ECO:0007669"/>
    <property type="project" value="InterPro"/>
</dbReference>
<evidence type="ECO:0008006" key="7">
    <source>
        <dbReference type="Google" id="ProtNLM"/>
    </source>
</evidence>
<dbReference type="SMART" id="SM00065">
    <property type="entry name" value="GAF"/>
    <property type="match status" value="1"/>
</dbReference>
<dbReference type="Pfam" id="PF00990">
    <property type="entry name" value="GGDEF"/>
    <property type="match status" value="1"/>
</dbReference>
<feature type="transmembrane region" description="Helical" evidence="2">
    <location>
        <begin position="32"/>
        <end position="53"/>
    </location>
</feature>
<proteinExistence type="predicted"/>
<dbReference type="NCBIfam" id="TIGR00254">
    <property type="entry name" value="GGDEF"/>
    <property type="match status" value="1"/>
</dbReference>
<evidence type="ECO:0000256" key="2">
    <source>
        <dbReference type="SAM" id="Phobius"/>
    </source>
</evidence>
<reference evidence="5" key="1">
    <citation type="journal article" date="2014" name="Int. J. Syst. Evol. Microbiol.">
        <title>Complete genome sequence of Corynebacterium casei LMG S-19264T (=DSM 44701T), isolated from a smear-ripened cheese.</title>
        <authorList>
            <consortium name="US DOE Joint Genome Institute (JGI-PGF)"/>
            <person name="Walter F."/>
            <person name="Albersmeier A."/>
            <person name="Kalinowski J."/>
            <person name="Ruckert C."/>
        </authorList>
    </citation>
    <scope>NUCLEOTIDE SEQUENCE</scope>
    <source>
        <strain evidence="5">CGMCC 1.14988</strain>
    </source>
</reference>
<organism evidence="5 6">
    <name type="scientific">Egicoccus halophilus</name>
    <dbReference type="NCBI Taxonomy" id="1670830"/>
    <lineage>
        <taxon>Bacteria</taxon>
        <taxon>Bacillati</taxon>
        <taxon>Actinomycetota</taxon>
        <taxon>Nitriliruptoria</taxon>
        <taxon>Egicoccales</taxon>
        <taxon>Egicoccaceae</taxon>
        <taxon>Egicoccus</taxon>
    </lineage>
</organism>
<dbReference type="Pfam" id="PF01590">
    <property type="entry name" value="GAF"/>
    <property type="match status" value="1"/>
</dbReference>
<reference evidence="5" key="2">
    <citation type="submission" date="2020-09" db="EMBL/GenBank/DDBJ databases">
        <authorList>
            <person name="Sun Q."/>
            <person name="Zhou Y."/>
        </authorList>
    </citation>
    <scope>NUCLEOTIDE SEQUENCE</scope>
    <source>
        <strain evidence="5">CGMCC 1.14988</strain>
    </source>
</reference>
<keyword evidence="2" id="KW-0472">Membrane</keyword>
<dbReference type="InterPro" id="IPR043128">
    <property type="entry name" value="Rev_trsase/Diguanyl_cyclase"/>
</dbReference>
<dbReference type="Gene3D" id="3.20.20.450">
    <property type="entry name" value="EAL domain"/>
    <property type="match status" value="1"/>
</dbReference>
<evidence type="ECO:0000313" key="6">
    <source>
        <dbReference type="Proteomes" id="UP000650511"/>
    </source>
</evidence>
<protein>
    <recommendedName>
        <fullName evidence="7">Diguanylate cyclase (GGDEF) domain-containing protein</fullName>
    </recommendedName>
</protein>
<dbReference type="SMART" id="SM00267">
    <property type="entry name" value="GGDEF"/>
    <property type="match status" value="1"/>
</dbReference>
<dbReference type="SUPFAM" id="SSF141868">
    <property type="entry name" value="EAL domain-like"/>
    <property type="match status" value="1"/>
</dbReference>
<dbReference type="InterPro" id="IPR000160">
    <property type="entry name" value="GGDEF_dom"/>
</dbReference>
<feature type="domain" description="GGDEF" evidence="4">
    <location>
        <begin position="418"/>
        <end position="553"/>
    </location>
</feature>
<dbReference type="SUPFAM" id="SSF55073">
    <property type="entry name" value="Nucleotide cyclase"/>
    <property type="match status" value="1"/>
</dbReference>
<dbReference type="Gene3D" id="3.30.450.40">
    <property type="match status" value="1"/>
</dbReference>
<dbReference type="CDD" id="cd01948">
    <property type="entry name" value="EAL"/>
    <property type="match status" value="1"/>
</dbReference>
<evidence type="ECO:0000256" key="1">
    <source>
        <dbReference type="SAM" id="MobiDB-lite"/>
    </source>
</evidence>
<dbReference type="Proteomes" id="UP000650511">
    <property type="component" value="Unassembled WGS sequence"/>
</dbReference>
<dbReference type="AlphaFoldDB" id="A0A8J3A7J5"/>
<gene>
    <name evidence="5" type="ORF">GCM10011354_15100</name>
</gene>
<dbReference type="PANTHER" id="PTHR33121">
    <property type="entry name" value="CYCLIC DI-GMP PHOSPHODIESTERASE PDEF"/>
    <property type="match status" value="1"/>
</dbReference>
<dbReference type="Gene3D" id="3.30.70.270">
    <property type="match status" value="1"/>
</dbReference>
<dbReference type="EMBL" id="BMHA01000005">
    <property type="protein sequence ID" value="GGI05641.1"/>
    <property type="molecule type" value="Genomic_DNA"/>
</dbReference>
<dbReference type="Pfam" id="PF00563">
    <property type="entry name" value="EAL"/>
    <property type="match status" value="1"/>
</dbReference>
<feature type="transmembrane region" description="Helical" evidence="2">
    <location>
        <begin position="200"/>
        <end position="218"/>
    </location>
</feature>
<comment type="caution">
    <text evidence="5">The sequence shown here is derived from an EMBL/GenBank/DDBJ whole genome shotgun (WGS) entry which is preliminary data.</text>
</comment>
<dbReference type="CDD" id="cd01949">
    <property type="entry name" value="GGDEF"/>
    <property type="match status" value="1"/>
</dbReference>
<dbReference type="InterPro" id="IPR035919">
    <property type="entry name" value="EAL_sf"/>
</dbReference>
<feature type="transmembrane region" description="Helical" evidence="2">
    <location>
        <begin position="135"/>
        <end position="159"/>
    </location>
</feature>
<dbReference type="InterPro" id="IPR050706">
    <property type="entry name" value="Cyclic-di-GMP_PDE-like"/>
</dbReference>
<dbReference type="InterPro" id="IPR003018">
    <property type="entry name" value="GAF"/>
</dbReference>
<evidence type="ECO:0000259" key="4">
    <source>
        <dbReference type="PROSITE" id="PS50887"/>
    </source>
</evidence>
<dbReference type="InterPro" id="IPR001633">
    <property type="entry name" value="EAL_dom"/>
</dbReference>
<feature type="region of interest" description="Disordered" evidence="1">
    <location>
        <begin position="273"/>
        <end position="302"/>
    </location>
</feature>
<dbReference type="SMART" id="SM00052">
    <property type="entry name" value="EAL"/>
    <property type="match status" value="1"/>
</dbReference>
<keyword evidence="2" id="KW-1133">Transmembrane helix</keyword>
<evidence type="ECO:0000313" key="5">
    <source>
        <dbReference type="EMBL" id="GGI05641.1"/>
    </source>
</evidence>
<dbReference type="PROSITE" id="PS50883">
    <property type="entry name" value="EAL"/>
    <property type="match status" value="1"/>
</dbReference>
<dbReference type="FunFam" id="3.20.20.450:FF:000001">
    <property type="entry name" value="Cyclic di-GMP phosphodiesterase yahA"/>
    <property type="match status" value="1"/>
</dbReference>
<keyword evidence="6" id="KW-1185">Reference proteome</keyword>
<accession>A0A8J3A7J5</accession>
<dbReference type="PROSITE" id="PS50887">
    <property type="entry name" value="GGDEF"/>
    <property type="match status" value="1"/>
</dbReference>